<dbReference type="AlphaFoldDB" id="A0A0C9YUC6"/>
<dbReference type="OrthoDB" id="3258282at2759"/>
<feature type="region of interest" description="Disordered" evidence="2">
    <location>
        <begin position="207"/>
        <end position="237"/>
    </location>
</feature>
<feature type="region of interest" description="Disordered" evidence="2">
    <location>
        <begin position="176"/>
        <end position="195"/>
    </location>
</feature>
<sequence>MHSEPSSATVVLPPLDYLQASPVRGQLEPRDEVTNKPGWRFLQCTDTPNELKVLLPPRTALFYAVLLKAELNELAKKRDASWDRIVDIRRLKDRMLRKCQRLAQTYSGDNQASRVPFRTLHAPPDFRLKEMEKWIRLQEGSDSLFKKKNSSDGVQPRPSFCCDRCANLVPHNHTVSHRRASTHSVHSRRSSSVSEWAHLAGPSVSKYAKTSRVNQNEVMSKSSSSSVARPDLRSQERRAQEIYVHEHDGVRESTETRLVNSRELSLEDYQIHSANHRSASVDASVLLTETNFARKKRDIHAIPEDPHEYSVASSNPSVSESHHEVESLGRLSIISPDPVPIPYNGSLSAAFKDTVTSPVDMNDLRDRRRLSPSTGSHSPPSEEEIADVPRPETLRRRSSLKRSNSELRMSMAYSAKSVSWAMDRDWSHQVSQYQAAAEEVEFVDQELGVIRDKCEEELAGLKALRRNVTETLSKLKLETQRLQREDEVIRDQEEKLRMGFQQLEQKHVQYQAKVKAVLHETEQVLALCGSKRNGGS</sequence>
<evidence type="ECO:0000313" key="3">
    <source>
        <dbReference type="EMBL" id="KIK28575.1"/>
    </source>
</evidence>
<evidence type="ECO:0000256" key="1">
    <source>
        <dbReference type="SAM" id="Coils"/>
    </source>
</evidence>
<feature type="coiled-coil region" evidence="1">
    <location>
        <begin position="451"/>
        <end position="520"/>
    </location>
</feature>
<organism evidence="3 4">
    <name type="scientific">Pisolithus microcarpus 441</name>
    <dbReference type="NCBI Taxonomy" id="765257"/>
    <lineage>
        <taxon>Eukaryota</taxon>
        <taxon>Fungi</taxon>
        <taxon>Dikarya</taxon>
        <taxon>Basidiomycota</taxon>
        <taxon>Agaricomycotina</taxon>
        <taxon>Agaricomycetes</taxon>
        <taxon>Agaricomycetidae</taxon>
        <taxon>Boletales</taxon>
        <taxon>Sclerodermatineae</taxon>
        <taxon>Pisolithaceae</taxon>
        <taxon>Pisolithus</taxon>
    </lineage>
</organism>
<gene>
    <name evidence="3" type="ORF">PISMIDRAFT_27577</name>
</gene>
<feature type="compositionally biased region" description="Basic residues" evidence="2">
    <location>
        <begin position="176"/>
        <end position="189"/>
    </location>
</feature>
<dbReference type="HOGENOM" id="CLU_548636_0_0_1"/>
<accession>A0A0C9YUC6</accession>
<feature type="region of interest" description="Disordered" evidence="2">
    <location>
        <begin position="301"/>
        <end position="324"/>
    </location>
</feature>
<dbReference type="Proteomes" id="UP000054018">
    <property type="component" value="Unassembled WGS sequence"/>
</dbReference>
<reference evidence="3 4" key="1">
    <citation type="submission" date="2014-04" db="EMBL/GenBank/DDBJ databases">
        <authorList>
            <consortium name="DOE Joint Genome Institute"/>
            <person name="Kuo A."/>
            <person name="Kohler A."/>
            <person name="Costa M.D."/>
            <person name="Nagy L.G."/>
            <person name="Floudas D."/>
            <person name="Copeland A."/>
            <person name="Barry K.W."/>
            <person name="Cichocki N."/>
            <person name="Veneault-Fourrey C."/>
            <person name="LaButti K."/>
            <person name="Lindquist E.A."/>
            <person name="Lipzen A."/>
            <person name="Lundell T."/>
            <person name="Morin E."/>
            <person name="Murat C."/>
            <person name="Sun H."/>
            <person name="Tunlid A."/>
            <person name="Henrissat B."/>
            <person name="Grigoriev I.V."/>
            <person name="Hibbett D.S."/>
            <person name="Martin F."/>
            <person name="Nordberg H.P."/>
            <person name="Cantor M.N."/>
            <person name="Hua S.X."/>
        </authorList>
    </citation>
    <scope>NUCLEOTIDE SEQUENCE [LARGE SCALE GENOMIC DNA]</scope>
    <source>
        <strain evidence="3 4">441</strain>
    </source>
</reference>
<proteinExistence type="predicted"/>
<keyword evidence="4" id="KW-1185">Reference proteome</keyword>
<name>A0A0C9YUC6_9AGAM</name>
<dbReference type="EMBL" id="KN833692">
    <property type="protein sequence ID" value="KIK28575.1"/>
    <property type="molecule type" value="Genomic_DNA"/>
</dbReference>
<keyword evidence="1" id="KW-0175">Coiled coil</keyword>
<reference evidence="4" key="2">
    <citation type="submission" date="2015-01" db="EMBL/GenBank/DDBJ databases">
        <title>Evolutionary Origins and Diversification of the Mycorrhizal Mutualists.</title>
        <authorList>
            <consortium name="DOE Joint Genome Institute"/>
            <consortium name="Mycorrhizal Genomics Consortium"/>
            <person name="Kohler A."/>
            <person name="Kuo A."/>
            <person name="Nagy L.G."/>
            <person name="Floudas D."/>
            <person name="Copeland A."/>
            <person name="Barry K.W."/>
            <person name="Cichocki N."/>
            <person name="Veneault-Fourrey C."/>
            <person name="LaButti K."/>
            <person name="Lindquist E.A."/>
            <person name="Lipzen A."/>
            <person name="Lundell T."/>
            <person name="Morin E."/>
            <person name="Murat C."/>
            <person name="Riley R."/>
            <person name="Ohm R."/>
            <person name="Sun H."/>
            <person name="Tunlid A."/>
            <person name="Henrissat B."/>
            <person name="Grigoriev I.V."/>
            <person name="Hibbett D.S."/>
            <person name="Martin F."/>
        </authorList>
    </citation>
    <scope>NUCLEOTIDE SEQUENCE [LARGE SCALE GENOMIC DNA]</scope>
    <source>
        <strain evidence="4">441</strain>
    </source>
</reference>
<protein>
    <submittedName>
        <fullName evidence="3">Uncharacterized protein</fullName>
    </submittedName>
</protein>
<evidence type="ECO:0000313" key="4">
    <source>
        <dbReference type="Proteomes" id="UP000054018"/>
    </source>
</evidence>
<dbReference type="STRING" id="765257.A0A0C9YUC6"/>
<feature type="compositionally biased region" description="Low complexity" evidence="2">
    <location>
        <begin position="310"/>
        <end position="319"/>
    </location>
</feature>
<feature type="region of interest" description="Disordered" evidence="2">
    <location>
        <begin position="358"/>
        <end position="403"/>
    </location>
</feature>
<evidence type="ECO:0000256" key="2">
    <source>
        <dbReference type="SAM" id="MobiDB-lite"/>
    </source>
</evidence>